<dbReference type="Gene3D" id="3.30.565.10">
    <property type="entry name" value="Histidine kinase-like ATPase, C-terminal domain"/>
    <property type="match status" value="1"/>
</dbReference>
<accession>A0AA37NC14</accession>
<reference evidence="16" key="1">
    <citation type="submission" date="2022-01" db="EMBL/GenBank/DDBJ databases">
        <title>Novel bile acid biosynthetic pathways are enriched in the microbiome of centenarians.</title>
        <authorList>
            <person name="Sato Y."/>
            <person name="Atarashi K."/>
            <person name="Plichta R.D."/>
            <person name="Arai Y."/>
            <person name="Sasajima S."/>
            <person name="Kearney M.S."/>
            <person name="Suda W."/>
            <person name="Takeshita K."/>
            <person name="Sasaki T."/>
            <person name="Okamoto S."/>
            <person name="Skelly N.A."/>
            <person name="Okamura Y."/>
            <person name="Vlamakis H."/>
            <person name="Li Y."/>
            <person name="Tanoue T."/>
            <person name="Takei H."/>
            <person name="Nittono H."/>
            <person name="Narushima S."/>
            <person name="Irie J."/>
            <person name="Itoh H."/>
            <person name="Moriya K."/>
            <person name="Sugiura Y."/>
            <person name="Suematsu M."/>
            <person name="Moritoki N."/>
            <person name="Shibata S."/>
            <person name="Littman R.D."/>
            <person name="Fischbach A.M."/>
            <person name="Uwamino Y."/>
            <person name="Inoue T."/>
            <person name="Honda A."/>
            <person name="Hattori M."/>
            <person name="Murai T."/>
            <person name="Xavier J.R."/>
            <person name="Hirose N."/>
            <person name="Honda K."/>
        </authorList>
    </citation>
    <scope>NUCLEOTIDE SEQUENCE</scope>
    <source>
        <strain evidence="16">CE91-St12</strain>
    </source>
</reference>
<dbReference type="Pfam" id="PF07495">
    <property type="entry name" value="Y_Y_Y"/>
    <property type="match status" value="1"/>
</dbReference>
<feature type="modified residue" description="4-aspartylphosphate" evidence="11">
    <location>
        <position position="1137"/>
    </location>
</feature>
<dbReference type="GO" id="GO:0043565">
    <property type="term" value="F:sequence-specific DNA binding"/>
    <property type="evidence" value="ECO:0007669"/>
    <property type="project" value="InterPro"/>
</dbReference>
<dbReference type="PANTHER" id="PTHR43547:SF2">
    <property type="entry name" value="HYBRID SIGNAL TRANSDUCTION HISTIDINE KINASE C"/>
    <property type="match status" value="1"/>
</dbReference>
<dbReference type="SUPFAM" id="SSF52172">
    <property type="entry name" value="CheY-like"/>
    <property type="match status" value="1"/>
</dbReference>
<dbReference type="Proteomes" id="UP001055048">
    <property type="component" value="Unassembled WGS sequence"/>
</dbReference>
<evidence type="ECO:0000256" key="2">
    <source>
        <dbReference type="ARBA" id="ARBA00012438"/>
    </source>
</evidence>
<dbReference type="InterPro" id="IPR004358">
    <property type="entry name" value="Sig_transdc_His_kin-like_C"/>
</dbReference>
<dbReference type="InterPro" id="IPR003594">
    <property type="entry name" value="HATPase_dom"/>
</dbReference>
<dbReference type="EMBL" id="BQNL01000001">
    <property type="protein sequence ID" value="GKH13434.1"/>
    <property type="molecule type" value="Genomic_DNA"/>
</dbReference>
<keyword evidence="6 16" id="KW-0418">Kinase</keyword>
<evidence type="ECO:0000256" key="3">
    <source>
        <dbReference type="ARBA" id="ARBA00022553"/>
    </source>
</evidence>
<evidence type="ECO:0000313" key="17">
    <source>
        <dbReference type="Proteomes" id="UP001055048"/>
    </source>
</evidence>
<dbReference type="InterPro" id="IPR011110">
    <property type="entry name" value="Reg_prop"/>
</dbReference>
<dbReference type="InterPro" id="IPR036097">
    <property type="entry name" value="HisK_dim/P_sf"/>
</dbReference>
<dbReference type="GO" id="GO:0003700">
    <property type="term" value="F:DNA-binding transcription factor activity"/>
    <property type="evidence" value="ECO:0007669"/>
    <property type="project" value="InterPro"/>
</dbReference>
<dbReference type="EC" id="2.7.13.3" evidence="2"/>
<dbReference type="SUPFAM" id="SSF63829">
    <property type="entry name" value="Calcium-dependent phosphotriesterase"/>
    <property type="match status" value="1"/>
</dbReference>
<dbReference type="PROSITE" id="PS50110">
    <property type="entry name" value="RESPONSE_REGULATORY"/>
    <property type="match status" value="1"/>
</dbReference>
<evidence type="ECO:0000256" key="6">
    <source>
        <dbReference type="ARBA" id="ARBA00022777"/>
    </source>
</evidence>
<dbReference type="GO" id="GO:0000155">
    <property type="term" value="F:phosphorelay sensor kinase activity"/>
    <property type="evidence" value="ECO:0007669"/>
    <property type="project" value="InterPro"/>
</dbReference>
<dbReference type="InterPro" id="IPR036890">
    <property type="entry name" value="HATPase_C_sf"/>
</dbReference>
<feature type="domain" description="Response regulatory" evidence="15">
    <location>
        <begin position="1089"/>
        <end position="1204"/>
    </location>
</feature>
<keyword evidence="7" id="KW-0067">ATP-binding</keyword>
<dbReference type="Pfam" id="PF00072">
    <property type="entry name" value="Response_reg"/>
    <property type="match status" value="1"/>
</dbReference>
<comment type="catalytic activity">
    <reaction evidence="1">
        <text>ATP + protein L-histidine = ADP + protein N-phospho-L-histidine.</text>
        <dbReference type="EC" id="2.7.13.3"/>
    </reaction>
</comment>
<evidence type="ECO:0000256" key="10">
    <source>
        <dbReference type="ARBA" id="ARBA00023163"/>
    </source>
</evidence>
<dbReference type="Gene3D" id="2.60.40.10">
    <property type="entry name" value="Immunoglobulins"/>
    <property type="match status" value="1"/>
</dbReference>
<dbReference type="PRINTS" id="PR00344">
    <property type="entry name" value="BCTRLSENSOR"/>
</dbReference>
<evidence type="ECO:0000259" key="15">
    <source>
        <dbReference type="PROSITE" id="PS50110"/>
    </source>
</evidence>
<dbReference type="PANTHER" id="PTHR43547">
    <property type="entry name" value="TWO-COMPONENT HISTIDINE KINASE"/>
    <property type="match status" value="1"/>
</dbReference>
<dbReference type="CDD" id="cd00075">
    <property type="entry name" value="HATPase"/>
    <property type="match status" value="1"/>
</dbReference>
<evidence type="ECO:0000259" key="13">
    <source>
        <dbReference type="PROSITE" id="PS01124"/>
    </source>
</evidence>
<dbReference type="Pfam" id="PF07494">
    <property type="entry name" value="Reg_prop"/>
    <property type="match status" value="5"/>
</dbReference>
<keyword evidence="3 11" id="KW-0597">Phosphoprotein</keyword>
<dbReference type="Gene3D" id="3.40.50.2300">
    <property type="match status" value="1"/>
</dbReference>
<evidence type="ECO:0000259" key="14">
    <source>
        <dbReference type="PROSITE" id="PS50109"/>
    </source>
</evidence>
<comment type="caution">
    <text evidence="16">The sequence shown here is derived from an EMBL/GenBank/DDBJ whole genome shotgun (WGS) entry which is preliminary data.</text>
</comment>
<dbReference type="PROSITE" id="PS50109">
    <property type="entry name" value="HIS_KIN"/>
    <property type="match status" value="1"/>
</dbReference>
<keyword evidence="12" id="KW-0812">Transmembrane</keyword>
<evidence type="ECO:0000256" key="11">
    <source>
        <dbReference type="PROSITE-ProRule" id="PRU00169"/>
    </source>
</evidence>
<dbReference type="SMART" id="SM00448">
    <property type="entry name" value="REC"/>
    <property type="match status" value="1"/>
</dbReference>
<dbReference type="SUPFAM" id="SSF47384">
    <property type="entry name" value="Homodimeric domain of signal transducing histidine kinase"/>
    <property type="match status" value="1"/>
</dbReference>
<dbReference type="Pfam" id="PF02518">
    <property type="entry name" value="HATPase_c"/>
    <property type="match status" value="1"/>
</dbReference>
<dbReference type="CDD" id="cd00082">
    <property type="entry name" value="HisKA"/>
    <property type="match status" value="1"/>
</dbReference>
<dbReference type="SMART" id="SM00342">
    <property type="entry name" value="HTH_ARAC"/>
    <property type="match status" value="1"/>
</dbReference>
<dbReference type="FunFam" id="3.40.50.2300:FF:000138">
    <property type="entry name" value="Two-component system sensor histidine kinase/response regulator"/>
    <property type="match status" value="1"/>
</dbReference>
<dbReference type="PROSITE" id="PS01124">
    <property type="entry name" value="HTH_ARAC_FAMILY_2"/>
    <property type="match status" value="1"/>
</dbReference>
<dbReference type="FunFam" id="2.60.40.10:FF:000791">
    <property type="entry name" value="Two-component system sensor histidine kinase/response regulator"/>
    <property type="match status" value="1"/>
</dbReference>
<name>A0AA37NC14_BACUN</name>
<keyword evidence="4" id="KW-0808">Transferase</keyword>
<dbReference type="InterPro" id="IPR009057">
    <property type="entry name" value="Homeodomain-like_sf"/>
</dbReference>
<dbReference type="InterPro" id="IPR001789">
    <property type="entry name" value="Sig_transdc_resp-reg_receiver"/>
</dbReference>
<dbReference type="Pfam" id="PF12833">
    <property type="entry name" value="HTH_18"/>
    <property type="match status" value="1"/>
</dbReference>
<evidence type="ECO:0000256" key="9">
    <source>
        <dbReference type="ARBA" id="ARBA00023015"/>
    </source>
</evidence>
<evidence type="ECO:0000313" key="16">
    <source>
        <dbReference type="EMBL" id="GKH13434.1"/>
    </source>
</evidence>
<dbReference type="InterPro" id="IPR003661">
    <property type="entry name" value="HisK_dim/P_dom"/>
</dbReference>
<proteinExistence type="predicted"/>
<dbReference type="GO" id="GO:0005524">
    <property type="term" value="F:ATP binding"/>
    <property type="evidence" value="ECO:0007669"/>
    <property type="project" value="UniProtKB-KW"/>
</dbReference>
<dbReference type="SMART" id="SM00388">
    <property type="entry name" value="HisKA"/>
    <property type="match status" value="1"/>
</dbReference>
<keyword evidence="10" id="KW-0804">Transcription</keyword>
<feature type="domain" description="Histidine kinase" evidence="14">
    <location>
        <begin position="821"/>
        <end position="1033"/>
    </location>
</feature>
<evidence type="ECO:0000256" key="8">
    <source>
        <dbReference type="ARBA" id="ARBA00023012"/>
    </source>
</evidence>
<evidence type="ECO:0000256" key="5">
    <source>
        <dbReference type="ARBA" id="ARBA00022741"/>
    </source>
</evidence>
<dbReference type="CDD" id="cd17574">
    <property type="entry name" value="REC_OmpR"/>
    <property type="match status" value="1"/>
</dbReference>
<dbReference type="FunFam" id="1.10.287.130:FF:000034">
    <property type="entry name" value="Two-component system sensor histidine kinase/response regulator"/>
    <property type="match status" value="1"/>
</dbReference>
<dbReference type="SUPFAM" id="SSF101898">
    <property type="entry name" value="NHL repeat"/>
    <property type="match status" value="1"/>
</dbReference>
<organism evidence="16 17">
    <name type="scientific">Bacteroides uniformis</name>
    <dbReference type="NCBI Taxonomy" id="820"/>
    <lineage>
        <taxon>Bacteria</taxon>
        <taxon>Pseudomonadati</taxon>
        <taxon>Bacteroidota</taxon>
        <taxon>Bacteroidia</taxon>
        <taxon>Bacteroidales</taxon>
        <taxon>Bacteroidaceae</taxon>
        <taxon>Bacteroides</taxon>
    </lineage>
</organism>
<dbReference type="Pfam" id="PF00512">
    <property type="entry name" value="HisKA"/>
    <property type="match status" value="1"/>
</dbReference>
<dbReference type="InterPro" id="IPR005467">
    <property type="entry name" value="His_kinase_dom"/>
</dbReference>
<keyword evidence="9" id="KW-0805">Transcription regulation</keyword>
<dbReference type="InterPro" id="IPR011123">
    <property type="entry name" value="Y_Y_Y"/>
</dbReference>
<keyword evidence="5" id="KW-0547">Nucleotide-binding</keyword>
<feature type="transmembrane region" description="Helical" evidence="12">
    <location>
        <begin position="767"/>
        <end position="789"/>
    </location>
</feature>
<evidence type="ECO:0000256" key="12">
    <source>
        <dbReference type="SAM" id="Phobius"/>
    </source>
</evidence>
<dbReference type="SUPFAM" id="SSF46689">
    <property type="entry name" value="Homeodomain-like"/>
    <property type="match status" value="1"/>
</dbReference>
<gene>
    <name evidence="16" type="ORF">CE91St12_16440</name>
</gene>
<dbReference type="InterPro" id="IPR015943">
    <property type="entry name" value="WD40/YVTN_repeat-like_dom_sf"/>
</dbReference>
<dbReference type="InterPro" id="IPR011006">
    <property type="entry name" value="CheY-like_superfamily"/>
</dbReference>
<evidence type="ECO:0000256" key="7">
    <source>
        <dbReference type="ARBA" id="ARBA00022840"/>
    </source>
</evidence>
<dbReference type="Gene3D" id="1.10.10.60">
    <property type="entry name" value="Homeodomain-like"/>
    <property type="match status" value="1"/>
</dbReference>
<dbReference type="Gene3D" id="1.10.287.130">
    <property type="match status" value="1"/>
</dbReference>
<dbReference type="InterPro" id="IPR018060">
    <property type="entry name" value="HTH_AraC"/>
</dbReference>
<dbReference type="FunFam" id="1.10.10.60:FF:000284">
    <property type="entry name" value="Two-component system sensor histidine kinase/response regulator"/>
    <property type="match status" value="1"/>
</dbReference>
<evidence type="ECO:0000256" key="1">
    <source>
        <dbReference type="ARBA" id="ARBA00000085"/>
    </source>
</evidence>
<keyword evidence="12" id="KW-1133">Transmembrane helix</keyword>
<dbReference type="SUPFAM" id="SSF55874">
    <property type="entry name" value="ATPase domain of HSP90 chaperone/DNA topoisomerase II/histidine kinase"/>
    <property type="match status" value="1"/>
</dbReference>
<keyword evidence="12" id="KW-0472">Membrane</keyword>
<evidence type="ECO:0000256" key="4">
    <source>
        <dbReference type="ARBA" id="ARBA00022679"/>
    </source>
</evidence>
<dbReference type="SMART" id="SM00387">
    <property type="entry name" value="HATPase_c"/>
    <property type="match status" value="1"/>
</dbReference>
<sequence length="1334" mass="152506">MIFSLQAQELAPINFIHIGLNDGLSQSTVVDIAQDKQDNMWFATHNGLNKFDGYDFTVFLHDEQNPHSIENDVIRTCITDKQGRIWAGTNEGLSLYDASQELFHNFSYQENGKKQPVDAIVEIDDKQFLLLVGTADKQLMLFDTDTRLFSQKALHAGLAGISPTAINRQGDYIYIGSYQGLFIYSISDKTLTHLVPEKLVGKQILAILQQSPVILWIGTEGDGLFRINPQTQEITQYLHVEGKQNGIQSNYIRSLAVDVQGCLWIGTINSLDIYNAKQNTFRSYTSNALEKDGLSQSSVRDIFMDSQGGVWLGTYFGGVNYHHPLNERFHNIRFSPGINSLSDNIVGCIREDKQKKIWIGTNNGGLNRYDTQTGKFTHYTVADGLASNDVKYLHVDEANDCVYIGTHTGGLSILNRRTGHIETIKHREFRNIHIIEPTEDDELWISGISSFVRFNPRKRTFSNVTRQADGRPLLPEHIVASLRDSKRRLWLGGESGLAVYTEEKGELTDCLLIPDSSAIQHKFINCIYESRSGQFWIGTRSGLFGFDEKTGKMKHYTTRHGLSSNVVHGIQEDTSGKLWLSTNKGLNYFQPITEVFRYYTMDDGLASNQFTNNACCKTTDGRMYFGNINGVTTFQPELLADNPYTPPVVITNLKVFNKTVSPGDETGILKVDISDVGHITLPARYPMFSLDFVVSNYISGEHNTFAYMLEGYDKEWYYTTKHRSVSYSNLPQGNYNFLVKAANSDGKWNDNPTVLKITILPVWYKTWWAVLLFFTAVVALTGFIIRYFWMRKNMAAQIRMERIDKERQREVNEMKLRFFINISHELRTPLTMILAPLQDVLDRVNDRWIKKQLEHVQRNTNRLLHLVNQLMDYRRAELGVFALKVKYNDIHRVVEKNYLFYDKVARHKRMAYNFYSEVEGEKILCDPDYMELIVNNLLSNAFKYTAEGKSIDVILKTMDHELLLQVKDTGNGIPADKQEKIFDRFYQADNEHIGSGIGLSLVQRLVELHHGRITLESVEGEGSVFSIYFPICESAYKPEEMAVAQNAEVKKPVHTTNSLDMYIADAENETDQETDSGEAETEQEQKKEKLLIVEDNAEIRQYLADGLREKYQVTTVENGEEALVWMKEKEVDMILTDVMMPVMDGLQLCKQIKQNLNTSHIPVIILSAKTDFKEQMEGLNVGADDYISKPFSLAMVQVKIKNLFRTRYRAIEFYSKSLEIEPEKIALNPLDEELLKRAVEVVESHIENVEFTTDRFAREMCMSRSNLHLKMKALTGEPANEFIRKLRFNKACKLLKEGKYTVAEISGMVGYNTPSYFSTSFKKYFGCLPSEYGK</sequence>
<dbReference type="FunFam" id="3.30.565.10:FF:000037">
    <property type="entry name" value="Hybrid sensor histidine kinase/response regulator"/>
    <property type="match status" value="1"/>
</dbReference>
<dbReference type="Gene3D" id="2.130.10.10">
    <property type="entry name" value="YVTN repeat-like/Quinoprotein amine dehydrogenase"/>
    <property type="match status" value="2"/>
</dbReference>
<keyword evidence="8" id="KW-0902">Two-component regulatory system</keyword>
<dbReference type="InterPro" id="IPR013783">
    <property type="entry name" value="Ig-like_fold"/>
</dbReference>
<feature type="domain" description="HTH araC/xylS-type" evidence="13">
    <location>
        <begin position="1236"/>
        <end position="1334"/>
    </location>
</feature>
<protein>
    <recommendedName>
        <fullName evidence="2">histidine kinase</fullName>
        <ecNumber evidence="2">2.7.13.3</ecNumber>
    </recommendedName>
</protein>